<reference evidence="1" key="2">
    <citation type="submission" date="2013-05" db="EMBL/GenBank/DDBJ databases">
        <authorList>
            <person name="Carter J.-M."/>
            <person name="Baker S.C."/>
            <person name="Pink R."/>
            <person name="Carter D.R.F."/>
            <person name="Collins A."/>
            <person name="Tomlin J."/>
            <person name="Gibbs M."/>
            <person name="Breuker C.J."/>
        </authorList>
    </citation>
    <scope>NUCLEOTIDE SEQUENCE</scope>
    <source>
        <tissue evidence="1">Ovary</tissue>
    </source>
</reference>
<reference evidence="1" key="1">
    <citation type="journal article" date="2013" name="BMC Genomics">
        <title>Unscrambling butterfly oogenesis.</title>
        <authorList>
            <person name="Carter J.M."/>
            <person name="Baker S.C."/>
            <person name="Pink R."/>
            <person name="Carter D.R."/>
            <person name="Collins A."/>
            <person name="Tomlin J."/>
            <person name="Gibbs M."/>
            <person name="Breuker C.J."/>
        </authorList>
    </citation>
    <scope>NUCLEOTIDE SEQUENCE</scope>
    <source>
        <tissue evidence="1">Ovary</tissue>
    </source>
</reference>
<evidence type="ECO:0000313" key="1">
    <source>
        <dbReference type="EMBL" id="JAA86984.1"/>
    </source>
</evidence>
<proteinExistence type="predicted"/>
<name>S4P9B4_9NEOP</name>
<dbReference type="AlphaFoldDB" id="S4P9B4"/>
<sequence length="67" mass="8168">MLSNVFTILHGILMDKPKLMFRYLCNNYFAMYRFSKVPFFSPLKKFNMTEMMCTLCIDRLERMYSVF</sequence>
<organism evidence="1">
    <name type="scientific">Pararge aegeria</name>
    <name type="common">speckled wood butterfly</name>
    <dbReference type="NCBI Taxonomy" id="116150"/>
    <lineage>
        <taxon>Eukaryota</taxon>
        <taxon>Metazoa</taxon>
        <taxon>Ecdysozoa</taxon>
        <taxon>Arthropoda</taxon>
        <taxon>Hexapoda</taxon>
        <taxon>Insecta</taxon>
        <taxon>Pterygota</taxon>
        <taxon>Neoptera</taxon>
        <taxon>Endopterygota</taxon>
        <taxon>Lepidoptera</taxon>
        <taxon>Glossata</taxon>
        <taxon>Ditrysia</taxon>
        <taxon>Papilionoidea</taxon>
        <taxon>Nymphalidae</taxon>
        <taxon>Satyrinae</taxon>
        <taxon>Satyrini</taxon>
        <taxon>Parargina</taxon>
        <taxon>Pararge</taxon>
    </lineage>
</organism>
<dbReference type="EMBL" id="GAIX01005576">
    <property type="protein sequence ID" value="JAA86984.1"/>
    <property type="molecule type" value="Transcribed_RNA"/>
</dbReference>
<protein>
    <submittedName>
        <fullName evidence="1">Cyclic-AMP response element binding protein B at 17A</fullName>
    </submittedName>
</protein>
<accession>S4P9B4</accession>